<keyword evidence="2" id="KW-0349">Heme</keyword>
<keyword evidence="2" id="KW-0408">Iron</keyword>
<dbReference type="PROSITE" id="PS00086">
    <property type="entry name" value="CYTOCHROME_P450"/>
    <property type="match status" value="2"/>
</dbReference>
<evidence type="ECO:0000256" key="3">
    <source>
        <dbReference type="SAM" id="Phobius"/>
    </source>
</evidence>
<dbReference type="Proteomes" id="UP001152320">
    <property type="component" value="Chromosome 3"/>
</dbReference>
<comment type="caution">
    <text evidence="4">The sequence shown here is derived from an EMBL/GenBank/DDBJ whole genome shotgun (WGS) entry which is preliminary data.</text>
</comment>
<keyword evidence="3" id="KW-1133">Transmembrane helix</keyword>
<keyword evidence="5" id="KW-1185">Reference proteome</keyword>
<dbReference type="OrthoDB" id="1470350at2759"/>
<dbReference type="InterPro" id="IPR039983">
    <property type="entry name" value="CYP46A1"/>
</dbReference>
<gene>
    <name evidence="4" type="ORF">HOLleu_08557</name>
</gene>
<feature type="binding site" description="axial binding residue" evidence="2">
    <location>
        <position position="706"/>
    </location>
    <ligand>
        <name>heme</name>
        <dbReference type="ChEBI" id="CHEBI:30413"/>
    </ligand>
    <ligandPart>
        <name>Fe</name>
        <dbReference type="ChEBI" id="CHEBI:18248"/>
    </ligandPart>
</feature>
<evidence type="ECO:0000256" key="2">
    <source>
        <dbReference type="PIRSR" id="PIRSR602401-1"/>
    </source>
</evidence>
<protein>
    <submittedName>
        <fullName evidence="4">Cholesterol 24-hydroxylase</fullName>
    </submittedName>
</protein>
<evidence type="ECO:0000256" key="1">
    <source>
        <dbReference type="ARBA" id="ARBA00010617"/>
    </source>
</evidence>
<accession>A0A9Q1CIX6</accession>
<feature type="transmembrane region" description="Helical" evidence="3">
    <location>
        <begin position="382"/>
        <end position="399"/>
    </location>
</feature>
<keyword evidence="3" id="KW-0812">Transmembrane</keyword>
<keyword evidence="2" id="KW-0479">Metal-binding</keyword>
<dbReference type="GO" id="GO:0033781">
    <property type="term" value="F:cholesterol 24-hydroxylase activity"/>
    <property type="evidence" value="ECO:0007669"/>
    <property type="project" value="InterPro"/>
</dbReference>
<dbReference type="GO" id="GO:0005506">
    <property type="term" value="F:iron ion binding"/>
    <property type="evidence" value="ECO:0007669"/>
    <property type="project" value="InterPro"/>
</dbReference>
<dbReference type="InterPro" id="IPR017972">
    <property type="entry name" value="Cyt_P450_CS"/>
</dbReference>
<dbReference type="PRINTS" id="PR00463">
    <property type="entry name" value="EP450I"/>
</dbReference>
<evidence type="ECO:0000313" key="4">
    <source>
        <dbReference type="EMBL" id="KAJ8045530.1"/>
    </source>
</evidence>
<dbReference type="GO" id="GO:0020037">
    <property type="term" value="F:heme binding"/>
    <property type="evidence" value="ECO:0007669"/>
    <property type="project" value="InterPro"/>
</dbReference>
<dbReference type="SUPFAM" id="SSF48264">
    <property type="entry name" value="Cytochrome P450"/>
    <property type="match status" value="2"/>
</dbReference>
<dbReference type="Gene3D" id="1.10.630.10">
    <property type="entry name" value="Cytochrome P450"/>
    <property type="match status" value="2"/>
</dbReference>
<dbReference type="EMBL" id="JAIZAY010000003">
    <property type="protein sequence ID" value="KAJ8045530.1"/>
    <property type="molecule type" value="Genomic_DNA"/>
</dbReference>
<organism evidence="4 5">
    <name type="scientific">Holothuria leucospilota</name>
    <name type="common">Black long sea cucumber</name>
    <name type="synonym">Mertensiothuria leucospilota</name>
    <dbReference type="NCBI Taxonomy" id="206669"/>
    <lineage>
        <taxon>Eukaryota</taxon>
        <taxon>Metazoa</taxon>
        <taxon>Echinodermata</taxon>
        <taxon>Eleutherozoa</taxon>
        <taxon>Echinozoa</taxon>
        <taxon>Holothuroidea</taxon>
        <taxon>Aspidochirotacea</taxon>
        <taxon>Aspidochirotida</taxon>
        <taxon>Holothuriidae</taxon>
        <taxon>Holothuria</taxon>
    </lineage>
</organism>
<feature type="transmembrane region" description="Helical" evidence="3">
    <location>
        <begin position="312"/>
        <end position="336"/>
    </location>
</feature>
<dbReference type="AlphaFoldDB" id="A0A9Q1CIX6"/>
<reference evidence="4" key="1">
    <citation type="submission" date="2021-10" db="EMBL/GenBank/DDBJ databases">
        <title>Tropical sea cucumber genome reveals ecological adaptation and Cuvierian tubules defense mechanism.</title>
        <authorList>
            <person name="Chen T."/>
        </authorList>
    </citation>
    <scope>NUCLEOTIDE SEQUENCE</scope>
    <source>
        <strain evidence="4">Nanhai2018</strain>
        <tissue evidence="4">Muscle</tissue>
    </source>
</reference>
<dbReference type="InterPro" id="IPR001128">
    <property type="entry name" value="Cyt_P450"/>
</dbReference>
<dbReference type="PANTHER" id="PTHR24293">
    <property type="entry name" value="CYTOCHROME P450 FAMILY 46 SUBFAMILY A"/>
    <property type="match status" value="1"/>
</dbReference>
<comment type="similarity">
    <text evidence="1">Belongs to the cytochrome P450 family.</text>
</comment>
<dbReference type="GO" id="GO:0006707">
    <property type="term" value="P:cholesterol catabolic process"/>
    <property type="evidence" value="ECO:0007669"/>
    <property type="project" value="InterPro"/>
</dbReference>
<dbReference type="InterPro" id="IPR036396">
    <property type="entry name" value="Cyt_P450_sf"/>
</dbReference>
<evidence type="ECO:0000313" key="5">
    <source>
        <dbReference type="Proteomes" id="UP001152320"/>
    </source>
</evidence>
<keyword evidence="3" id="KW-0472">Membrane</keyword>
<name>A0A9Q1CIX6_HOLLE</name>
<proteinExistence type="inferred from homology"/>
<dbReference type="PANTHER" id="PTHR24293:SF0">
    <property type="entry name" value="CYP46A1 PROTEIN-RELATED"/>
    <property type="match status" value="1"/>
</dbReference>
<sequence length="761" mass="87949">MNSKYLKPAINYEMVVKICGERFAGHGLLSETNHERWSHHRRVLNPAFHRKYLMELMYIFEDSAKRLTDFLATQADGEKEVNLKDAFERVALDVVAKAGFSIKEDMISKRTTCSDAIAFCFDGALKGSLNPFLRVNKEKNSGENLIRQRLQDQKEGKNLPKDILSYIIKTAMVEENFQLEEMVDEFMTFFVAGQETTGNLLAFTMICLGQNPHVMQKLLQEVDSVIGDKEDLLYEDITKLEYMMLLLTFVMSRQEQFFKDPLTFEPERFTREEDSKLLQKILQPANNYLSFRPLYSYFPFSMGPRSCIGQQFALVAVGTVVVGATMLALVFAVMIARKRYKFRHVPHPPVDSLIIGHSGFLSAVRDDKTTYAEYGFNLHHQYGPVFCLFIFHMAFVFAADPKTVKVSISRIVQELLMNSKYLKPELNHDVLGRVGGERFVGNGLIVITDHERWSHHRRVLNPAFHRKYLMELMYIFEDSAKRLTDFLATQADGEKEAGFSIKEDMISNRTAFSDAIEFCFYGATKMSQSPLLWWDPRKEARDFRKKLKSDIRLLRNTGENLIRQRLQDQKEGKDLPKDILSYIIKTAMLEENFQLEEMVDEFMTFFVAGQETTGNLLAFTMICVGQNPHVMQKLIEEVDSVIGDKEVLLYEDIAKLEYMMLVSTFTMSRQEQFFKDPMTFDPDRFTREEDSPLYAYFPFSLGPRSCIGQQFALVEARVVLTKLLQKLKFQLVPGQNFGITERLTLKPADDCRHYLLPREKG</sequence>
<dbReference type="InterPro" id="IPR002401">
    <property type="entry name" value="Cyt_P450_E_grp-I"/>
</dbReference>
<dbReference type="Pfam" id="PF00067">
    <property type="entry name" value="p450"/>
    <property type="match status" value="5"/>
</dbReference>
<comment type="cofactor">
    <cofactor evidence="2">
        <name>heme</name>
        <dbReference type="ChEBI" id="CHEBI:30413"/>
    </cofactor>
</comment>
<dbReference type="PRINTS" id="PR00385">
    <property type="entry name" value="P450"/>
</dbReference>